<organism evidence="3 4">
    <name type="scientific">Nitzschia inconspicua</name>
    <dbReference type="NCBI Taxonomy" id="303405"/>
    <lineage>
        <taxon>Eukaryota</taxon>
        <taxon>Sar</taxon>
        <taxon>Stramenopiles</taxon>
        <taxon>Ochrophyta</taxon>
        <taxon>Bacillariophyta</taxon>
        <taxon>Bacillariophyceae</taxon>
        <taxon>Bacillariophycidae</taxon>
        <taxon>Bacillariales</taxon>
        <taxon>Bacillariaceae</taxon>
        <taxon>Nitzschia</taxon>
    </lineage>
</organism>
<feature type="transmembrane region" description="Helical" evidence="2">
    <location>
        <begin position="14"/>
        <end position="37"/>
    </location>
</feature>
<feature type="region of interest" description="Disordered" evidence="1">
    <location>
        <begin position="53"/>
        <end position="72"/>
    </location>
</feature>
<dbReference type="AlphaFoldDB" id="A0A9K3LCM9"/>
<accession>A0A9K3LCM9</accession>
<keyword evidence="2" id="KW-0812">Transmembrane</keyword>
<keyword evidence="2" id="KW-1133">Transmembrane helix</keyword>
<dbReference type="EMBL" id="JAGRRH010000013">
    <property type="protein sequence ID" value="KAG7359869.1"/>
    <property type="molecule type" value="Genomic_DNA"/>
</dbReference>
<dbReference type="Pfam" id="PF09612">
    <property type="entry name" value="HtrL_YibB"/>
    <property type="match status" value="1"/>
</dbReference>
<evidence type="ECO:0000256" key="1">
    <source>
        <dbReference type="SAM" id="MobiDB-lite"/>
    </source>
</evidence>
<comment type="caution">
    <text evidence="3">The sequence shown here is derived from an EMBL/GenBank/DDBJ whole genome shotgun (WGS) entry which is preliminary data.</text>
</comment>
<sequence length="620" mass="71779">MVPGRKRRNHNRKLIRTVFMFVGVTIVVSATLKTFWYSANSLNYDTKLTLSSSKNGSTNNDYNNQARTTKSSGKILDAQSDLTINVPGKGPFPSAKKLLTSKPPFEDSNVVKLQLDLIQSPNTVVTGYFRVQSKHDAGKYDNWMSNMLSLQDAMVVFTHADLVDQIKDMRKHAWDRTVVIPLALDELPIGTLYPASFWEDQLESDPEKKIHRSYHLFWIWLSKSWCVTQAIRLNPFQSDLFVWSDIGCFRNKQYNNKTMILHRENVPPTEILQMAHQLPNPPDEELFNDKYNHKTNFYHSGSQLAGYKDTWIQFHERFLETIDRFLLKNMIIVEDQAVLQSTCLSYPKLCAYVPFDQVRDNNYFGLRFVLHNERDFKYWRHPKATVGQGKFYHAFLTNVPSVFTTPTTTNNPISLLHLSSPMATPAPDDEAVRQAYGQWRQKYNKGEFDSVRYQNFKSNFLAVTAKNNMDLNQARQMGTPPPTPIQLNEYGDCSAEEYRAIMQRSGGLRDPNTRLAPSNPLQPTNDFNNPRRQQQSSSVSTRQQQMSQASSNLRAAMDQRAKFESELMQLKQRLEEKQKLLQAATVEEQYCKNRIALREEQKRLLNERLRNGWDDERGLM</sequence>
<evidence type="ECO:0000256" key="2">
    <source>
        <dbReference type="SAM" id="Phobius"/>
    </source>
</evidence>
<keyword evidence="2" id="KW-0472">Membrane</keyword>
<gene>
    <name evidence="3" type="ORF">IV203_034967</name>
</gene>
<feature type="compositionally biased region" description="Low complexity" evidence="1">
    <location>
        <begin position="531"/>
        <end position="548"/>
    </location>
</feature>
<evidence type="ECO:0000313" key="4">
    <source>
        <dbReference type="Proteomes" id="UP000693970"/>
    </source>
</evidence>
<feature type="compositionally biased region" description="Polar residues" evidence="1">
    <location>
        <begin position="515"/>
        <end position="530"/>
    </location>
</feature>
<keyword evidence="4" id="KW-1185">Reference proteome</keyword>
<reference evidence="3" key="1">
    <citation type="journal article" date="2021" name="Sci. Rep.">
        <title>Diploid genomic architecture of Nitzschia inconspicua, an elite biomass production diatom.</title>
        <authorList>
            <person name="Oliver A."/>
            <person name="Podell S."/>
            <person name="Pinowska A."/>
            <person name="Traller J.C."/>
            <person name="Smith S.R."/>
            <person name="McClure R."/>
            <person name="Beliaev A."/>
            <person name="Bohutskyi P."/>
            <person name="Hill E.A."/>
            <person name="Rabines A."/>
            <person name="Zheng H."/>
            <person name="Allen L.Z."/>
            <person name="Kuo A."/>
            <person name="Grigoriev I.V."/>
            <person name="Allen A.E."/>
            <person name="Hazlebeck D."/>
            <person name="Allen E.E."/>
        </authorList>
    </citation>
    <scope>NUCLEOTIDE SEQUENCE</scope>
    <source>
        <strain evidence="3">Hildebrandi</strain>
    </source>
</reference>
<dbReference type="OrthoDB" id="411632at2759"/>
<proteinExistence type="predicted"/>
<feature type="region of interest" description="Disordered" evidence="1">
    <location>
        <begin position="506"/>
        <end position="555"/>
    </location>
</feature>
<reference evidence="3" key="2">
    <citation type="submission" date="2021-04" db="EMBL/GenBank/DDBJ databases">
        <authorList>
            <person name="Podell S."/>
        </authorList>
    </citation>
    <scope>NUCLEOTIDE SEQUENCE</scope>
    <source>
        <strain evidence="3">Hildebrandi</strain>
    </source>
</reference>
<dbReference type="Proteomes" id="UP000693970">
    <property type="component" value="Unassembled WGS sequence"/>
</dbReference>
<protein>
    <submittedName>
        <fullName evidence="3">Uncharacterized protein</fullName>
    </submittedName>
</protein>
<name>A0A9K3LCM9_9STRA</name>
<evidence type="ECO:0000313" key="3">
    <source>
        <dbReference type="EMBL" id="KAG7359869.1"/>
    </source>
</evidence>
<dbReference type="InterPro" id="IPR011735">
    <property type="entry name" value="WlaTC/HtrL_glycosyltransf"/>
</dbReference>